<dbReference type="InterPro" id="IPR004875">
    <property type="entry name" value="DDE_SF_endonuclease_dom"/>
</dbReference>
<proteinExistence type="predicted"/>
<dbReference type="AlphaFoldDB" id="A0A1B6DT71"/>
<protein>
    <recommendedName>
        <fullName evidence="2">DDE-1 domain-containing protein</fullName>
    </recommendedName>
</protein>
<accession>A0A1B6DT71</accession>
<sequence>MDQGVLAALKKRYRRKLLSSLILGMEEGYDLLSKLKKIDLLDIIGWLNQCWNELEPITLVCLWRKLLDHSGNEFFEKREDHEASNLIELMKKIPGCEDTVEDDVREWMDLDGASEPLGEDEVIAEKPRSREGRRRLRQE</sequence>
<organism evidence="3">
    <name type="scientific">Clastoptera arizonana</name>
    <name type="common">Arizona spittle bug</name>
    <dbReference type="NCBI Taxonomy" id="38151"/>
    <lineage>
        <taxon>Eukaryota</taxon>
        <taxon>Metazoa</taxon>
        <taxon>Ecdysozoa</taxon>
        <taxon>Arthropoda</taxon>
        <taxon>Hexapoda</taxon>
        <taxon>Insecta</taxon>
        <taxon>Pterygota</taxon>
        <taxon>Neoptera</taxon>
        <taxon>Paraneoptera</taxon>
        <taxon>Hemiptera</taxon>
        <taxon>Auchenorrhyncha</taxon>
        <taxon>Cercopoidea</taxon>
        <taxon>Clastopteridae</taxon>
        <taxon>Clastoptera</taxon>
    </lineage>
</organism>
<evidence type="ECO:0000256" key="1">
    <source>
        <dbReference type="SAM" id="MobiDB-lite"/>
    </source>
</evidence>
<gene>
    <name evidence="3" type="ORF">g.32326</name>
</gene>
<evidence type="ECO:0000259" key="2">
    <source>
        <dbReference type="Pfam" id="PF03184"/>
    </source>
</evidence>
<reference evidence="3" key="1">
    <citation type="submission" date="2015-12" db="EMBL/GenBank/DDBJ databases">
        <title>De novo transcriptome assembly of four potential Pierce s Disease insect vectors from Arizona vineyards.</title>
        <authorList>
            <person name="Tassone E.E."/>
        </authorList>
    </citation>
    <scope>NUCLEOTIDE SEQUENCE</scope>
</reference>
<evidence type="ECO:0000313" key="3">
    <source>
        <dbReference type="EMBL" id="JAS28876.1"/>
    </source>
</evidence>
<dbReference type="EMBL" id="GEDC01008422">
    <property type="protein sequence ID" value="JAS28876.1"/>
    <property type="molecule type" value="Transcribed_RNA"/>
</dbReference>
<feature type="region of interest" description="Disordered" evidence="1">
    <location>
        <begin position="111"/>
        <end position="139"/>
    </location>
</feature>
<feature type="domain" description="DDE-1" evidence="2">
    <location>
        <begin position="1"/>
        <end position="60"/>
    </location>
</feature>
<dbReference type="Pfam" id="PF03184">
    <property type="entry name" value="DDE_1"/>
    <property type="match status" value="1"/>
</dbReference>
<dbReference type="GO" id="GO:0003676">
    <property type="term" value="F:nucleic acid binding"/>
    <property type="evidence" value="ECO:0007669"/>
    <property type="project" value="InterPro"/>
</dbReference>
<name>A0A1B6DT71_9HEMI</name>